<dbReference type="SUPFAM" id="SSF47203">
    <property type="entry name" value="Acyl-CoA dehydrogenase C-terminal domain-like"/>
    <property type="match status" value="1"/>
</dbReference>
<sequence length="316" mass="34661">MDLGQQVMLMVSEELGAVVWQDPLLDTLVAADVLSLYIEEQAPRLKAISEGELSIVTSGVVTNSEKTARLRVEDGPDGWTVDGDGGSVQHLRSAQEVLLSIPLEGGESLFLIPVDRVGMSSTVRVDVAKSPWYDLHFDGLHLRREDFVGRVDERMRSVTARARMRQAGFLIGIAGGALSEAVQYTAFRRQFDKRIIDNQAVGMRLASLSGRLEAVRLKAQQAAWLDDTGEDALRAATEALAMAAELALESERESLHFHGSFGMTKMALAHLYYTRGAVEAMRYGTVHSLWLEAGRLRVEEAKASSLPQTFAQPVHA</sequence>
<keyword evidence="1" id="KW-0285">Flavoprotein</keyword>
<keyword evidence="4" id="KW-1185">Reference proteome</keyword>
<evidence type="ECO:0000313" key="4">
    <source>
        <dbReference type="Proteomes" id="UP001597343"/>
    </source>
</evidence>
<gene>
    <name evidence="3" type="ORF">ACFSOY_08575</name>
</gene>
<dbReference type="PANTHER" id="PTHR43884">
    <property type="entry name" value="ACYL-COA DEHYDROGENASE"/>
    <property type="match status" value="1"/>
</dbReference>
<dbReference type="PANTHER" id="PTHR43884:SF12">
    <property type="entry name" value="ISOVALERYL-COA DEHYDROGENASE, MITOCHONDRIAL-RELATED"/>
    <property type="match status" value="1"/>
</dbReference>
<name>A0ABW4ZWD2_9BACL</name>
<dbReference type="EMBL" id="JBHUIO010000005">
    <property type="protein sequence ID" value="MFD2170050.1"/>
    <property type="molecule type" value="Genomic_DNA"/>
</dbReference>
<dbReference type="RefSeq" id="WP_386045679.1">
    <property type="nucleotide sequence ID" value="NZ_JBHUIO010000005.1"/>
</dbReference>
<proteinExistence type="predicted"/>
<feature type="domain" description="Acyl-CoA dehydrogenase/oxidase C-terminal" evidence="2">
    <location>
        <begin position="159"/>
        <end position="273"/>
    </location>
</feature>
<comment type="caution">
    <text evidence="3">The sequence shown here is derived from an EMBL/GenBank/DDBJ whole genome shotgun (WGS) entry which is preliminary data.</text>
</comment>
<evidence type="ECO:0000259" key="2">
    <source>
        <dbReference type="Pfam" id="PF00441"/>
    </source>
</evidence>
<protein>
    <submittedName>
        <fullName evidence="3">Acyl-CoA dehydrogenase family protein</fullName>
    </submittedName>
</protein>
<dbReference type="InterPro" id="IPR009075">
    <property type="entry name" value="AcylCo_DH/oxidase_C"/>
</dbReference>
<accession>A0ABW4ZWD2</accession>
<dbReference type="Pfam" id="PF00441">
    <property type="entry name" value="Acyl-CoA_dh_1"/>
    <property type="match status" value="1"/>
</dbReference>
<reference evidence="4" key="1">
    <citation type="journal article" date="2019" name="Int. J. Syst. Evol. Microbiol.">
        <title>The Global Catalogue of Microorganisms (GCM) 10K type strain sequencing project: providing services to taxonomists for standard genome sequencing and annotation.</title>
        <authorList>
            <consortium name="The Broad Institute Genomics Platform"/>
            <consortium name="The Broad Institute Genome Sequencing Center for Infectious Disease"/>
            <person name="Wu L."/>
            <person name="Ma J."/>
        </authorList>
    </citation>
    <scope>NUCLEOTIDE SEQUENCE [LARGE SCALE GENOMIC DNA]</scope>
    <source>
        <strain evidence="4">CGMCC 1.13574</strain>
    </source>
</reference>
<dbReference type="Gene3D" id="1.20.140.10">
    <property type="entry name" value="Butyryl-CoA Dehydrogenase, subunit A, domain 3"/>
    <property type="match status" value="1"/>
</dbReference>
<organism evidence="3 4">
    <name type="scientific">Tumebacillus lipolyticus</name>
    <dbReference type="NCBI Taxonomy" id="1280370"/>
    <lineage>
        <taxon>Bacteria</taxon>
        <taxon>Bacillati</taxon>
        <taxon>Bacillota</taxon>
        <taxon>Bacilli</taxon>
        <taxon>Bacillales</taxon>
        <taxon>Alicyclobacillaceae</taxon>
        <taxon>Tumebacillus</taxon>
    </lineage>
</organism>
<evidence type="ECO:0000256" key="1">
    <source>
        <dbReference type="ARBA" id="ARBA00022630"/>
    </source>
</evidence>
<dbReference type="InterPro" id="IPR036250">
    <property type="entry name" value="AcylCo_DH-like_C"/>
</dbReference>
<dbReference type="Proteomes" id="UP001597343">
    <property type="component" value="Unassembled WGS sequence"/>
</dbReference>
<evidence type="ECO:0000313" key="3">
    <source>
        <dbReference type="EMBL" id="MFD2170050.1"/>
    </source>
</evidence>